<dbReference type="EMBL" id="JXJN01004358">
    <property type="status" value="NOT_ANNOTATED_CDS"/>
    <property type="molecule type" value="Genomic_DNA"/>
</dbReference>
<accession>A0A1B0AVQ3</accession>
<dbReference type="EnsemblMetazoa" id="GPPI010233-RA">
    <property type="protein sequence ID" value="GPPI010233-PA"/>
    <property type="gene ID" value="GPPI010233"/>
</dbReference>
<dbReference type="VEuPathDB" id="VectorBase:GPPI010233"/>
<name>A0A1B0AVQ3_9MUSC</name>
<dbReference type="EMBL" id="JXJN01004359">
    <property type="status" value="NOT_ANNOTATED_CDS"/>
    <property type="molecule type" value="Genomic_DNA"/>
</dbReference>
<sequence length="131" mass="14318">MHIVWANNAKTQRRTLTAFIKGEPKQQRAIKLLQQLQNKDEGDGDVDAVADADADADAEELTVFKCEGETDTEYESSSGGSSSSDDVDFDCDNKDCFCCCIGTLTFVADCIAGNKRVETDTNVAFLSFKSR</sequence>
<reference evidence="3" key="1">
    <citation type="submission" date="2015-01" db="EMBL/GenBank/DDBJ databases">
        <authorList>
            <person name="Aksoy S."/>
            <person name="Warren W."/>
            <person name="Wilson R.K."/>
        </authorList>
    </citation>
    <scope>NUCLEOTIDE SEQUENCE [LARGE SCALE GENOMIC DNA]</scope>
    <source>
        <strain evidence="3">IAEA</strain>
    </source>
</reference>
<evidence type="ECO:0000256" key="1">
    <source>
        <dbReference type="SAM" id="MobiDB-lite"/>
    </source>
</evidence>
<evidence type="ECO:0000313" key="3">
    <source>
        <dbReference type="Proteomes" id="UP000092460"/>
    </source>
</evidence>
<protein>
    <submittedName>
        <fullName evidence="2">Uncharacterized protein</fullName>
    </submittedName>
</protein>
<organism evidence="2 3">
    <name type="scientific">Glossina palpalis gambiensis</name>
    <dbReference type="NCBI Taxonomy" id="67801"/>
    <lineage>
        <taxon>Eukaryota</taxon>
        <taxon>Metazoa</taxon>
        <taxon>Ecdysozoa</taxon>
        <taxon>Arthropoda</taxon>
        <taxon>Hexapoda</taxon>
        <taxon>Insecta</taxon>
        <taxon>Pterygota</taxon>
        <taxon>Neoptera</taxon>
        <taxon>Endopterygota</taxon>
        <taxon>Diptera</taxon>
        <taxon>Brachycera</taxon>
        <taxon>Muscomorpha</taxon>
        <taxon>Hippoboscoidea</taxon>
        <taxon>Glossinidae</taxon>
        <taxon>Glossina</taxon>
    </lineage>
</organism>
<feature type="region of interest" description="Disordered" evidence="1">
    <location>
        <begin position="67"/>
        <end position="86"/>
    </location>
</feature>
<reference evidence="2" key="2">
    <citation type="submission" date="2020-05" db="UniProtKB">
        <authorList>
            <consortium name="EnsemblMetazoa"/>
        </authorList>
    </citation>
    <scope>IDENTIFICATION</scope>
    <source>
        <strain evidence="2">IAEA</strain>
    </source>
</reference>
<evidence type="ECO:0000313" key="2">
    <source>
        <dbReference type="EnsemblMetazoa" id="GPPI010233-PA"/>
    </source>
</evidence>
<keyword evidence="3" id="KW-1185">Reference proteome</keyword>
<dbReference type="AlphaFoldDB" id="A0A1B0AVQ3"/>
<proteinExistence type="predicted"/>
<dbReference type="Proteomes" id="UP000092460">
    <property type="component" value="Unassembled WGS sequence"/>
</dbReference>